<evidence type="ECO:0000259" key="1">
    <source>
        <dbReference type="PROSITE" id="PS50174"/>
    </source>
</evidence>
<sequence length="402" mass="45623">MNASTDWDVEQYKAEHESDEHWELRRKFLLAHKDKFPEDELLCLAQVFTNVEILGCRYPKETMHLISELAQDVVCDYRERKKNKLQRTFVKASDAARTKAQGFNNPLPGSTGKTDTCINDPSSIKSENKIENVPAKKIKLDESPFGDIVLVERPGDLPQTILACAVNVSGGNIEWKINKTNMNKWQCIILINAKQLAESYGTNQKLAKKEASVIGLRELQKYYYTIKIKHNFIEEANVTTTSMLQNTSSHDSISDDNIGKRLMKLMGWTGGGLGKSQQGIVEPVIVKQQVSREGLGLKVKASNLRELELKCRDILKKYLMGDMKTDLVFSPEFSNEERTNWYTFISSCRLARQMGLKSHSYGPKDQRKLVISRKVDIRDLVIELKTLGGSTDKYELIKPSSV</sequence>
<dbReference type="InterPro" id="IPR000467">
    <property type="entry name" value="G_patch_dom"/>
</dbReference>
<dbReference type="EMBL" id="JAUDFV010000158">
    <property type="protein sequence ID" value="KAL2713381.1"/>
    <property type="molecule type" value="Genomic_DNA"/>
</dbReference>
<dbReference type="SUPFAM" id="SSF82708">
    <property type="entry name" value="R3H domain"/>
    <property type="match status" value="1"/>
</dbReference>
<proteinExistence type="predicted"/>
<protein>
    <submittedName>
        <fullName evidence="4">NF-kappa-B-repressing factor isoform X1</fullName>
    </submittedName>
</protein>
<keyword evidence="5" id="KW-1185">Reference proteome</keyword>
<dbReference type="PROSITE" id="PS51827">
    <property type="entry name" value="XTBD"/>
    <property type="match status" value="1"/>
</dbReference>
<feature type="domain" description="R3H" evidence="2">
    <location>
        <begin position="305"/>
        <end position="375"/>
    </location>
</feature>
<organism evidence="4 5">
    <name type="scientific">Vespula squamosa</name>
    <name type="common">Southern yellow jacket</name>
    <name type="synonym">Wasp</name>
    <dbReference type="NCBI Taxonomy" id="30214"/>
    <lineage>
        <taxon>Eukaryota</taxon>
        <taxon>Metazoa</taxon>
        <taxon>Ecdysozoa</taxon>
        <taxon>Arthropoda</taxon>
        <taxon>Hexapoda</taxon>
        <taxon>Insecta</taxon>
        <taxon>Pterygota</taxon>
        <taxon>Neoptera</taxon>
        <taxon>Endopterygota</taxon>
        <taxon>Hymenoptera</taxon>
        <taxon>Apocrita</taxon>
        <taxon>Aculeata</taxon>
        <taxon>Vespoidea</taxon>
        <taxon>Vespidae</taxon>
        <taxon>Vespinae</taxon>
        <taxon>Vespula</taxon>
    </lineage>
</organism>
<dbReference type="AlphaFoldDB" id="A0ABD1ZYE2"/>
<accession>A0ABD1ZYE2</accession>
<reference evidence="4 5" key="1">
    <citation type="journal article" date="2024" name="Ann. Entomol. Soc. Am.">
        <title>Genomic analyses of the southern and eastern yellowjacket wasps (Hymenoptera: Vespidae) reveal evolutionary signatures of social life.</title>
        <authorList>
            <person name="Catto M.A."/>
            <person name="Caine P.B."/>
            <person name="Orr S.E."/>
            <person name="Hunt B.G."/>
            <person name="Goodisman M.A.D."/>
        </authorList>
    </citation>
    <scope>NUCLEOTIDE SEQUENCE [LARGE SCALE GENOMIC DNA]</scope>
    <source>
        <strain evidence="4">233</strain>
        <tissue evidence="4">Head and thorax</tissue>
    </source>
</reference>
<evidence type="ECO:0000259" key="2">
    <source>
        <dbReference type="PROSITE" id="PS51061"/>
    </source>
</evidence>
<dbReference type="InterPro" id="IPR001374">
    <property type="entry name" value="R3H_dom"/>
</dbReference>
<dbReference type="SMART" id="SM00443">
    <property type="entry name" value="G_patch"/>
    <property type="match status" value="1"/>
</dbReference>
<comment type="caution">
    <text evidence="4">The sequence shown here is derived from an EMBL/GenBank/DDBJ whole genome shotgun (WGS) entry which is preliminary data.</text>
</comment>
<gene>
    <name evidence="4" type="ORF">V1478_017079</name>
</gene>
<dbReference type="PANTHER" id="PTHR48430:SF1">
    <property type="entry name" value="PARTNER OF XRN-2 PROTEIN 1"/>
    <property type="match status" value="1"/>
</dbReference>
<name>A0ABD1ZYE2_VESSQ</name>
<dbReference type="Gene3D" id="3.30.1370.50">
    <property type="entry name" value="R3H-like domain"/>
    <property type="match status" value="1"/>
</dbReference>
<dbReference type="GO" id="GO:0003676">
    <property type="term" value="F:nucleic acid binding"/>
    <property type="evidence" value="ECO:0007669"/>
    <property type="project" value="UniProtKB-UniRule"/>
</dbReference>
<dbReference type="PROSITE" id="PS50174">
    <property type="entry name" value="G_PATCH"/>
    <property type="match status" value="1"/>
</dbReference>
<evidence type="ECO:0000259" key="3">
    <source>
        <dbReference type="PROSITE" id="PS51827"/>
    </source>
</evidence>
<dbReference type="Pfam" id="PF11952">
    <property type="entry name" value="XTBD"/>
    <property type="match status" value="1"/>
</dbReference>
<dbReference type="PANTHER" id="PTHR48430">
    <property type="entry name" value="PARTNER OF XRN-2 PROTEIN 1"/>
    <property type="match status" value="1"/>
</dbReference>
<dbReference type="InterPro" id="IPR036867">
    <property type="entry name" value="R3H_dom_sf"/>
</dbReference>
<evidence type="ECO:0000313" key="4">
    <source>
        <dbReference type="EMBL" id="KAL2713381.1"/>
    </source>
</evidence>
<feature type="domain" description="XRN2-binding (XTBD)" evidence="3">
    <location>
        <begin position="9"/>
        <end position="93"/>
    </location>
</feature>
<feature type="domain" description="G-patch" evidence="1">
    <location>
        <begin position="255"/>
        <end position="300"/>
    </location>
</feature>
<evidence type="ECO:0000313" key="5">
    <source>
        <dbReference type="Proteomes" id="UP001607302"/>
    </source>
</evidence>
<dbReference type="InterPro" id="IPR021859">
    <property type="entry name" value="XTBD"/>
</dbReference>
<dbReference type="PROSITE" id="PS51061">
    <property type="entry name" value="R3H"/>
    <property type="match status" value="1"/>
</dbReference>
<dbReference type="Pfam" id="PF01585">
    <property type="entry name" value="G-patch"/>
    <property type="match status" value="1"/>
</dbReference>
<dbReference type="Proteomes" id="UP001607302">
    <property type="component" value="Unassembled WGS sequence"/>
</dbReference>